<reference evidence="1 2" key="1">
    <citation type="submission" date="2018-02" db="EMBL/GenBank/DDBJ databases">
        <title>The draft genome of Phyllobacterium myrsinacearum DSM5892.</title>
        <authorList>
            <person name="Li L."/>
            <person name="Liu L."/>
            <person name="Zhang X."/>
            <person name="Wang T."/>
        </authorList>
    </citation>
    <scope>NUCLEOTIDE SEQUENCE [LARGE SCALE GENOMIC DNA]</scope>
    <source>
        <strain evidence="1 2">DSM 5892</strain>
    </source>
</reference>
<dbReference type="InterPro" id="IPR017734">
    <property type="entry name" value="T6SS_SciN"/>
</dbReference>
<accession>A0A2S9JAR0</accession>
<protein>
    <submittedName>
        <fullName evidence="1">Type VI secretion system lipoprotein TssJ</fullName>
    </submittedName>
</protein>
<keyword evidence="1" id="KW-0449">Lipoprotein</keyword>
<gene>
    <name evidence="1" type="primary">tssJ</name>
    <name evidence="1" type="ORF">C5750_23990</name>
</gene>
<organism evidence="1 2">
    <name type="scientific">Phyllobacterium myrsinacearum</name>
    <dbReference type="NCBI Taxonomy" id="28101"/>
    <lineage>
        <taxon>Bacteria</taxon>
        <taxon>Pseudomonadati</taxon>
        <taxon>Pseudomonadota</taxon>
        <taxon>Alphaproteobacteria</taxon>
        <taxon>Hyphomicrobiales</taxon>
        <taxon>Phyllobacteriaceae</taxon>
        <taxon>Phyllobacterium</taxon>
    </lineage>
</organism>
<name>A0A2S9JAR0_9HYPH</name>
<dbReference type="Pfam" id="PF12790">
    <property type="entry name" value="T6SS-SciN"/>
    <property type="match status" value="1"/>
</dbReference>
<dbReference type="InterPro" id="IPR038706">
    <property type="entry name" value="Type_VI_SciN-like_sf"/>
</dbReference>
<dbReference type="NCBIfam" id="TIGR03352">
    <property type="entry name" value="VI_chp_3"/>
    <property type="match status" value="1"/>
</dbReference>
<comment type="caution">
    <text evidence="1">The sequence shown here is derived from an EMBL/GenBank/DDBJ whole genome shotgun (WGS) entry which is preliminary data.</text>
</comment>
<dbReference type="Gene3D" id="2.60.40.4150">
    <property type="entry name" value="Type VI secretion system, lipoprotein SciN"/>
    <property type="match status" value="1"/>
</dbReference>
<dbReference type="RefSeq" id="WP_105737551.1">
    <property type="nucleotide sequence ID" value="NZ_QGTP01000024.1"/>
</dbReference>
<dbReference type="PANTHER" id="PTHR37625:SF4">
    <property type="entry name" value="OUTER MEMBRANE LIPOPROTEIN"/>
    <property type="match status" value="1"/>
</dbReference>
<sequence>MRFEALEAHTHSCRRSMFQRRVFQATIMGMGVFLTACTSTPETSGPKYQDPIPTTVAASATANPSPSGSPTPTSVEIFVLKSPGRFQSLDYFQLKGGSALGDDLVERKTVSVRPGQTTELTINPGTEGAYAGVIAGFRDIENARWRALTPITGSSRLSISVGKLSVSAAAGH</sequence>
<dbReference type="Proteomes" id="UP000238563">
    <property type="component" value="Unassembled WGS sequence"/>
</dbReference>
<dbReference type="EMBL" id="PVBT01000009">
    <property type="protein sequence ID" value="PRD49890.1"/>
    <property type="molecule type" value="Genomic_DNA"/>
</dbReference>
<keyword evidence="2" id="KW-1185">Reference proteome</keyword>
<proteinExistence type="predicted"/>
<evidence type="ECO:0000313" key="2">
    <source>
        <dbReference type="Proteomes" id="UP000238563"/>
    </source>
</evidence>
<dbReference type="AlphaFoldDB" id="A0A2S9JAR0"/>
<evidence type="ECO:0000313" key="1">
    <source>
        <dbReference type="EMBL" id="PRD49890.1"/>
    </source>
</evidence>
<dbReference type="PANTHER" id="PTHR37625">
    <property type="entry name" value="OUTER MEMBRANE LIPOPROTEIN-RELATED"/>
    <property type="match status" value="1"/>
</dbReference>
<dbReference type="OrthoDB" id="7724415at2"/>